<reference evidence="2 3" key="1">
    <citation type="submission" date="2024-09" db="EMBL/GenBank/DDBJ databases">
        <authorList>
            <person name="Sun Q."/>
            <person name="Mori K."/>
        </authorList>
    </citation>
    <scope>NUCLEOTIDE SEQUENCE [LARGE SCALE GENOMIC DNA]</scope>
    <source>
        <strain evidence="2 3">CCM 4839</strain>
    </source>
</reference>
<gene>
    <name evidence="2" type="ORF">ACFFJ8_15630</name>
</gene>
<feature type="transmembrane region" description="Helical" evidence="1">
    <location>
        <begin position="6"/>
        <end position="22"/>
    </location>
</feature>
<name>A0ABV6JAI9_9BACL</name>
<keyword evidence="1" id="KW-1133">Transmembrane helix</keyword>
<evidence type="ECO:0000313" key="3">
    <source>
        <dbReference type="Proteomes" id="UP001589818"/>
    </source>
</evidence>
<keyword evidence="1" id="KW-0812">Transmembrane</keyword>
<proteinExistence type="predicted"/>
<evidence type="ECO:0000256" key="1">
    <source>
        <dbReference type="SAM" id="Phobius"/>
    </source>
</evidence>
<organism evidence="2 3">
    <name type="scientific">Paenibacillus mendelii</name>
    <dbReference type="NCBI Taxonomy" id="206163"/>
    <lineage>
        <taxon>Bacteria</taxon>
        <taxon>Bacillati</taxon>
        <taxon>Bacillota</taxon>
        <taxon>Bacilli</taxon>
        <taxon>Bacillales</taxon>
        <taxon>Paenibacillaceae</taxon>
        <taxon>Paenibacillus</taxon>
    </lineage>
</organism>
<comment type="caution">
    <text evidence="2">The sequence shown here is derived from an EMBL/GenBank/DDBJ whole genome shotgun (WGS) entry which is preliminary data.</text>
</comment>
<dbReference type="Proteomes" id="UP001589818">
    <property type="component" value="Unassembled WGS sequence"/>
</dbReference>
<dbReference type="EMBL" id="JBHLVF010000023">
    <property type="protein sequence ID" value="MFC0392801.1"/>
    <property type="molecule type" value="Genomic_DNA"/>
</dbReference>
<evidence type="ECO:0000313" key="2">
    <source>
        <dbReference type="EMBL" id="MFC0392801.1"/>
    </source>
</evidence>
<keyword evidence="3" id="KW-1185">Reference proteome</keyword>
<keyword evidence="1" id="KW-0472">Membrane</keyword>
<protein>
    <submittedName>
        <fullName evidence="2">Uncharacterized protein</fullName>
    </submittedName>
</protein>
<sequence length="84" mass="9866">MRYPVTIIATLVGLALCLYNYTGFDPHNMVFFMFSVPAWFVDFFIDVHQVNVLLMYVLTIASWALIGYLCDWMIAKGRQRRRSH</sequence>
<accession>A0ABV6JAI9</accession>
<feature type="transmembrane region" description="Helical" evidence="1">
    <location>
        <begin position="53"/>
        <end position="74"/>
    </location>
</feature>
<dbReference type="RefSeq" id="WP_204818774.1">
    <property type="nucleotide sequence ID" value="NZ_JANHOF010000005.1"/>
</dbReference>